<feature type="compositionally biased region" description="Basic and acidic residues" evidence="1">
    <location>
        <begin position="26"/>
        <end position="44"/>
    </location>
</feature>
<name>A0ABD5VYE5_9EURY</name>
<accession>A0ABD5VYE5</accession>
<evidence type="ECO:0008006" key="4">
    <source>
        <dbReference type="Google" id="ProtNLM"/>
    </source>
</evidence>
<feature type="region of interest" description="Disordered" evidence="1">
    <location>
        <begin position="21"/>
        <end position="45"/>
    </location>
</feature>
<dbReference type="Proteomes" id="UP001596445">
    <property type="component" value="Unassembled WGS sequence"/>
</dbReference>
<dbReference type="GeneID" id="76628684"/>
<evidence type="ECO:0000256" key="1">
    <source>
        <dbReference type="SAM" id="MobiDB-lite"/>
    </source>
</evidence>
<evidence type="ECO:0000313" key="2">
    <source>
        <dbReference type="EMBL" id="MFC7056898.1"/>
    </source>
</evidence>
<organism evidence="2 3">
    <name type="scientific">Halovenus salina</name>
    <dbReference type="NCBI Taxonomy" id="1510225"/>
    <lineage>
        <taxon>Archaea</taxon>
        <taxon>Methanobacteriati</taxon>
        <taxon>Methanobacteriota</taxon>
        <taxon>Stenosarchaea group</taxon>
        <taxon>Halobacteria</taxon>
        <taxon>Halobacteriales</taxon>
        <taxon>Haloarculaceae</taxon>
        <taxon>Halovenus</taxon>
    </lineage>
</organism>
<evidence type="ECO:0000313" key="3">
    <source>
        <dbReference type="Proteomes" id="UP001596445"/>
    </source>
</evidence>
<dbReference type="Pfam" id="PF24109">
    <property type="entry name" value="DUF7384"/>
    <property type="match status" value="1"/>
</dbReference>
<protein>
    <recommendedName>
        <fullName evidence="4">PIN domain-containing protein</fullName>
    </recommendedName>
</protein>
<dbReference type="EMBL" id="JBHSZI010000001">
    <property type="protein sequence ID" value="MFC7056898.1"/>
    <property type="molecule type" value="Genomic_DNA"/>
</dbReference>
<keyword evidence="3" id="KW-1185">Reference proteome</keyword>
<sequence>MSWAGLFERATAYATTAQAIQRRRPAVRDVEPTAGNTDKDERTPESGFRVVADADVLAADLLVGGGARDALDHVRRHSWVHLVASDNLLAQARALIGEFAPSELAEEWYTTVADDRLGVEHPPEDHPALASAYRGDANHLLTLDGELTGAGANLSLQSHMSVSIRSPDAFEMLFDPEPVYESEFEAPYPGPDRDPRQ</sequence>
<dbReference type="InterPro" id="IPR055808">
    <property type="entry name" value="DUF7384"/>
</dbReference>
<proteinExistence type="predicted"/>
<comment type="caution">
    <text evidence="2">The sequence shown here is derived from an EMBL/GenBank/DDBJ whole genome shotgun (WGS) entry which is preliminary data.</text>
</comment>
<dbReference type="AlphaFoldDB" id="A0ABD5VYE5"/>
<reference evidence="2 3" key="1">
    <citation type="journal article" date="2019" name="Int. J. Syst. Evol. Microbiol.">
        <title>The Global Catalogue of Microorganisms (GCM) 10K type strain sequencing project: providing services to taxonomists for standard genome sequencing and annotation.</title>
        <authorList>
            <consortium name="The Broad Institute Genomics Platform"/>
            <consortium name="The Broad Institute Genome Sequencing Center for Infectious Disease"/>
            <person name="Wu L."/>
            <person name="Ma J."/>
        </authorList>
    </citation>
    <scope>NUCLEOTIDE SEQUENCE [LARGE SCALE GENOMIC DNA]</scope>
    <source>
        <strain evidence="2 3">JCM 30072</strain>
    </source>
</reference>
<gene>
    <name evidence="2" type="ORF">ACFQQG_00280</name>
</gene>
<dbReference type="RefSeq" id="WP_368409491.1">
    <property type="nucleotide sequence ID" value="NZ_CP112972.1"/>
</dbReference>